<protein>
    <submittedName>
        <fullName evidence="10">TolC family protein</fullName>
    </submittedName>
</protein>
<proteinExistence type="inferred from homology"/>
<organism evidence="10 11">
    <name type="scientific">Halomonas alkalicola</name>
    <dbReference type="NCBI Taxonomy" id="1930622"/>
    <lineage>
        <taxon>Bacteria</taxon>
        <taxon>Pseudomonadati</taxon>
        <taxon>Pseudomonadota</taxon>
        <taxon>Gammaproteobacteria</taxon>
        <taxon>Oceanospirillales</taxon>
        <taxon>Halomonadaceae</taxon>
        <taxon>Halomonas</taxon>
    </lineage>
</organism>
<dbReference type="PANTHER" id="PTHR30026">
    <property type="entry name" value="OUTER MEMBRANE PROTEIN TOLC"/>
    <property type="match status" value="1"/>
</dbReference>
<evidence type="ECO:0000313" key="10">
    <source>
        <dbReference type="EMBL" id="WLI73296.1"/>
    </source>
</evidence>
<dbReference type="InterPro" id="IPR051906">
    <property type="entry name" value="TolC-like"/>
</dbReference>
<keyword evidence="6" id="KW-0472">Membrane</keyword>
<keyword evidence="7" id="KW-0998">Cell outer membrane</keyword>
<dbReference type="Gene3D" id="1.20.1600.10">
    <property type="entry name" value="Outer membrane efflux proteins (OEP)"/>
    <property type="match status" value="1"/>
</dbReference>
<comment type="subcellular location">
    <subcellularLocation>
        <location evidence="1">Cell outer membrane</location>
    </subcellularLocation>
</comment>
<evidence type="ECO:0000256" key="6">
    <source>
        <dbReference type="ARBA" id="ARBA00023136"/>
    </source>
</evidence>
<sequence>MNAIARTRLFILRYLAAPLLALPLAMAPAAAADLTLDLRLLPGGEGDLPALRQELERLSAGRRTPELAAAAPGTGVRLPGLDVLESPEFLTTTDLLALEPLDGAYRVLLLGPAEALEAAGEALAGQARLRGIALVPLAVAPSRYPSAADLQGADGALVLALPGLDGDAQHRLFDRLAEAGVPSVALTDARQVERGALLSSPGALDPDAWRRRLALRLDDVAAGRPPEPLDARPGLGRSWLNLETAARLDWSPSFALLGEARLVGEAAAPEAAPLALSQAVALALSASPALAAARQGVEVEAFDRDLAASRYRPSLYLEATGRMIDETRARAALGQEPERLVSGGAVLEQLLFSEPALAAIAVAGSLDRARRAELEVESLDLALAVSREFLDLLRLDASREVLEADLGLARAQRDQAVRGETAGAVGRGEVARFEAELTQARERLEQAVADRERLAIALNRRLGRAPAAPLAPVEPELDGPEWLGGDDQFLAVLDSPASLADWQGRLVTAALRDSAELEAIGELRQAARRELTSRRRAFWLPEVGLEARYTSELSRAGEGERAPWESSNPVVQAGVGALEGAGVGLPETGRDQWSVGVSARLPLYAGGRRSIERDRSAARLEQVALEDAEARLGLEARLRAASVELAAAWRRIALRDEAREHAEEALALAEEAWREGALSQVALLDARTSARQAGLAAAEGRWQALQALVHLQRALGITPGPMAAEARERLLAGAGGALGEGHTTGEGP</sequence>
<dbReference type="PANTHER" id="PTHR30026:SF20">
    <property type="entry name" value="OUTER MEMBRANE PROTEIN TOLC"/>
    <property type="match status" value="1"/>
</dbReference>
<evidence type="ECO:0000256" key="3">
    <source>
        <dbReference type="ARBA" id="ARBA00022448"/>
    </source>
</evidence>
<dbReference type="RefSeq" id="WP_305500818.1">
    <property type="nucleotide sequence ID" value="NZ_CP131913.1"/>
</dbReference>
<dbReference type="SUPFAM" id="SSF56954">
    <property type="entry name" value="Outer membrane efflux proteins (OEP)"/>
    <property type="match status" value="1"/>
</dbReference>
<dbReference type="Proteomes" id="UP001235344">
    <property type="component" value="Chromosome"/>
</dbReference>
<gene>
    <name evidence="10" type="ORF">B6N23_16515</name>
</gene>
<keyword evidence="5" id="KW-0812">Transmembrane</keyword>
<evidence type="ECO:0000256" key="7">
    <source>
        <dbReference type="ARBA" id="ARBA00023237"/>
    </source>
</evidence>
<keyword evidence="9" id="KW-0732">Signal</keyword>
<dbReference type="EMBL" id="CP131913">
    <property type="protein sequence ID" value="WLI73296.1"/>
    <property type="molecule type" value="Genomic_DNA"/>
</dbReference>
<keyword evidence="3" id="KW-0813">Transport</keyword>
<name>A0ABY9H4A0_9GAMM</name>
<evidence type="ECO:0000256" key="5">
    <source>
        <dbReference type="ARBA" id="ARBA00022692"/>
    </source>
</evidence>
<feature type="signal peptide" evidence="9">
    <location>
        <begin position="1"/>
        <end position="31"/>
    </location>
</feature>
<evidence type="ECO:0000256" key="1">
    <source>
        <dbReference type="ARBA" id="ARBA00004442"/>
    </source>
</evidence>
<evidence type="ECO:0000256" key="2">
    <source>
        <dbReference type="ARBA" id="ARBA00007613"/>
    </source>
</evidence>
<keyword evidence="4" id="KW-1134">Transmembrane beta strand</keyword>
<evidence type="ECO:0000256" key="4">
    <source>
        <dbReference type="ARBA" id="ARBA00022452"/>
    </source>
</evidence>
<evidence type="ECO:0000256" key="9">
    <source>
        <dbReference type="SAM" id="SignalP"/>
    </source>
</evidence>
<dbReference type="InterPro" id="IPR003423">
    <property type="entry name" value="OMP_efflux"/>
</dbReference>
<feature type="coiled-coil region" evidence="8">
    <location>
        <begin position="430"/>
        <end position="461"/>
    </location>
</feature>
<accession>A0ABY9H4A0</accession>
<keyword evidence="8" id="KW-0175">Coiled coil</keyword>
<reference evidence="10 11" key="1">
    <citation type="submission" date="2023-08" db="EMBL/GenBank/DDBJ databases">
        <title>Transcriptome Analysis of Halomonas alkalicola CICC 11012s to Identify the Genes Involved in Alkaline Tolerances.</title>
        <authorList>
            <person name="Zhai L."/>
        </authorList>
    </citation>
    <scope>NUCLEOTIDE SEQUENCE [LARGE SCALE GENOMIC DNA]</scope>
    <source>
        <strain evidence="10 11">CICC 11012s</strain>
    </source>
</reference>
<comment type="similarity">
    <text evidence="2">Belongs to the outer membrane factor (OMF) (TC 1.B.17) family.</text>
</comment>
<keyword evidence="11" id="KW-1185">Reference proteome</keyword>
<dbReference type="Pfam" id="PF02321">
    <property type="entry name" value="OEP"/>
    <property type="match status" value="1"/>
</dbReference>
<evidence type="ECO:0000256" key="8">
    <source>
        <dbReference type="SAM" id="Coils"/>
    </source>
</evidence>
<evidence type="ECO:0000313" key="11">
    <source>
        <dbReference type="Proteomes" id="UP001235344"/>
    </source>
</evidence>
<feature type="chain" id="PRO_5045466488" evidence="9">
    <location>
        <begin position="32"/>
        <end position="748"/>
    </location>
</feature>